<evidence type="ECO:0000256" key="1">
    <source>
        <dbReference type="SAM" id="MobiDB-lite"/>
    </source>
</evidence>
<dbReference type="EMBL" id="QPJK01000010">
    <property type="protein sequence ID" value="RCW66887.1"/>
    <property type="molecule type" value="Genomic_DNA"/>
</dbReference>
<dbReference type="Proteomes" id="UP000252884">
    <property type="component" value="Unassembled WGS sequence"/>
</dbReference>
<evidence type="ECO:0000313" key="3">
    <source>
        <dbReference type="Proteomes" id="UP000252884"/>
    </source>
</evidence>
<feature type="region of interest" description="Disordered" evidence="1">
    <location>
        <begin position="154"/>
        <end position="178"/>
    </location>
</feature>
<reference evidence="2 3" key="1">
    <citation type="submission" date="2018-07" db="EMBL/GenBank/DDBJ databases">
        <title>Genomic Encyclopedia of Type Strains, Phase IV (KMG-IV): sequencing the most valuable type-strain genomes for metagenomic binning, comparative biology and taxonomic classification.</title>
        <authorList>
            <person name="Goeker M."/>
        </authorList>
    </citation>
    <scope>NUCLEOTIDE SEQUENCE [LARGE SCALE GENOMIC DNA]</scope>
    <source>
        <strain evidence="2 3">DSM 21634</strain>
    </source>
</reference>
<feature type="compositionally biased region" description="Basic and acidic residues" evidence="1">
    <location>
        <begin position="154"/>
        <end position="171"/>
    </location>
</feature>
<accession>A0A368XK76</accession>
<sequence length="251" mass="27403">MGRGRGSDRSRRGWSTRCRWHRMAGVTAGLARRRGHQRIVQVPPVARLDVLPGLVVGESGLVAQRRGRRVGIFCLATGGLGQHTKRQAQHQRRCQAVSELVHCSKPCEKAGEVPADAHACAKRTHEPHRASSGGLKGSDGSWGSVLAVRLERRRRSEEVGKTGRTQFDRRTQPGCSAGHWRCRTRGRAHVALVGARRMGMVSCLLIVVRMVGLVVDLVAVAVIRVVLASVLGWHAACRRTDHGCSHRTPDG</sequence>
<evidence type="ECO:0000313" key="2">
    <source>
        <dbReference type="EMBL" id="RCW66887.1"/>
    </source>
</evidence>
<protein>
    <submittedName>
        <fullName evidence="2">Uncharacterized protein</fullName>
    </submittedName>
</protein>
<name>A0A368XK76_9BURK</name>
<dbReference type="AlphaFoldDB" id="A0A368XK76"/>
<gene>
    <name evidence="2" type="ORF">DES41_110252</name>
</gene>
<keyword evidence="3" id="KW-1185">Reference proteome</keyword>
<comment type="caution">
    <text evidence="2">The sequence shown here is derived from an EMBL/GenBank/DDBJ whole genome shotgun (WGS) entry which is preliminary data.</text>
</comment>
<organism evidence="2 3">
    <name type="scientific">Pseudorhodoferax soli</name>
    <dbReference type="NCBI Taxonomy" id="545864"/>
    <lineage>
        <taxon>Bacteria</taxon>
        <taxon>Pseudomonadati</taxon>
        <taxon>Pseudomonadota</taxon>
        <taxon>Betaproteobacteria</taxon>
        <taxon>Burkholderiales</taxon>
        <taxon>Comamonadaceae</taxon>
    </lineage>
</organism>
<proteinExistence type="predicted"/>